<dbReference type="AlphaFoldDB" id="A0A346PGY3"/>
<dbReference type="InterPro" id="IPR017170">
    <property type="entry name" value="Lhr-like"/>
</dbReference>
<dbReference type="RefSeq" id="WP_117364810.1">
    <property type="nucleotide sequence ID" value="NZ_CP024047.1"/>
</dbReference>
<dbReference type="SUPFAM" id="SSF52540">
    <property type="entry name" value="P-loop containing nucleoside triphosphate hydrolases"/>
    <property type="match status" value="1"/>
</dbReference>
<dbReference type="InterPro" id="IPR052511">
    <property type="entry name" value="ATP-dep_Helicase"/>
</dbReference>
<dbReference type="Pfam" id="PF00270">
    <property type="entry name" value="DEAD"/>
    <property type="match status" value="1"/>
</dbReference>
<dbReference type="PANTHER" id="PTHR47962:SF5">
    <property type="entry name" value="ATP-DEPENDENT HELICASE LHR-RELATED"/>
    <property type="match status" value="1"/>
</dbReference>
<evidence type="ECO:0000256" key="1">
    <source>
        <dbReference type="ARBA" id="ARBA00022741"/>
    </source>
</evidence>
<keyword evidence="1" id="KW-0547">Nucleotide-binding</keyword>
<comment type="similarity">
    <text evidence="9">Belongs to the Lhr helicase family. Lhr-Core subfamily.</text>
</comment>
<dbReference type="InterPro" id="IPR013701">
    <property type="entry name" value="Lhr-like_DEAD/DEAH_assoc"/>
</dbReference>
<evidence type="ECO:0000259" key="10">
    <source>
        <dbReference type="PROSITE" id="PS51192"/>
    </source>
</evidence>
<evidence type="ECO:0000256" key="7">
    <source>
        <dbReference type="ARBA" id="ARBA00023204"/>
    </source>
</evidence>
<dbReference type="CDD" id="cd17922">
    <property type="entry name" value="DEXHc_LHR-like"/>
    <property type="match status" value="1"/>
</dbReference>
<evidence type="ECO:0000313" key="13">
    <source>
        <dbReference type="Proteomes" id="UP000258707"/>
    </source>
</evidence>
<evidence type="ECO:0000256" key="9">
    <source>
        <dbReference type="ARBA" id="ARBA00093467"/>
    </source>
</evidence>
<dbReference type="InterPro" id="IPR045628">
    <property type="entry name" value="Lhr_WH_dom"/>
</dbReference>
<keyword evidence="2" id="KW-0227">DNA damage</keyword>
<dbReference type="InterPro" id="IPR002464">
    <property type="entry name" value="DNA/RNA_helicase_DEAH_CS"/>
</dbReference>
<dbReference type="PROSITE" id="PS51194">
    <property type="entry name" value="HELICASE_CTER"/>
    <property type="match status" value="1"/>
</dbReference>
<evidence type="ECO:0000259" key="11">
    <source>
        <dbReference type="PROSITE" id="PS51194"/>
    </source>
</evidence>
<keyword evidence="8" id="KW-0413">Isomerase</keyword>
<dbReference type="GO" id="GO:0006281">
    <property type="term" value="P:DNA repair"/>
    <property type="evidence" value="ECO:0007669"/>
    <property type="project" value="UniProtKB-KW"/>
</dbReference>
<dbReference type="InterPro" id="IPR011545">
    <property type="entry name" value="DEAD/DEAH_box_helicase_dom"/>
</dbReference>
<dbReference type="GO" id="GO:0004386">
    <property type="term" value="F:helicase activity"/>
    <property type="evidence" value="ECO:0007669"/>
    <property type="project" value="UniProtKB-KW"/>
</dbReference>
<dbReference type="GO" id="GO:0003677">
    <property type="term" value="F:DNA binding"/>
    <property type="evidence" value="ECO:0007669"/>
    <property type="project" value="UniProtKB-KW"/>
</dbReference>
<dbReference type="Gene3D" id="3.40.50.300">
    <property type="entry name" value="P-loop containing nucleotide triphosphate hydrolases"/>
    <property type="match status" value="2"/>
</dbReference>
<dbReference type="SMART" id="SM00487">
    <property type="entry name" value="DEXDc"/>
    <property type="match status" value="1"/>
</dbReference>
<accession>A0A346PGY3</accession>
<dbReference type="InterPro" id="IPR001650">
    <property type="entry name" value="Helicase_C-like"/>
</dbReference>
<dbReference type="Pfam" id="PF19306">
    <property type="entry name" value="WHD_Lhr"/>
    <property type="match status" value="1"/>
</dbReference>
<dbReference type="GO" id="GO:0140097">
    <property type="term" value="F:catalytic activity, acting on DNA"/>
    <property type="evidence" value="ECO:0007669"/>
    <property type="project" value="UniProtKB-ARBA"/>
</dbReference>
<dbReference type="GO" id="GO:0016887">
    <property type="term" value="F:ATP hydrolysis activity"/>
    <property type="evidence" value="ECO:0007669"/>
    <property type="project" value="TreeGrafter"/>
</dbReference>
<evidence type="ECO:0000256" key="6">
    <source>
        <dbReference type="ARBA" id="ARBA00023125"/>
    </source>
</evidence>
<dbReference type="Pfam" id="PF08494">
    <property type="entry name" value="DEAD_assoc"/>
    <property type="match status" value="1"/>
</dbReference>
<dbReference type="SMART" id="SM00490">
    <property type="entry name" value="HELICc"/>
    <property type="match status" value="1"/>
</dbReference>
<proteinExistence type="inferred from homology"/>
<dbReference type="PROSITE" id="PS51192">
    <property type="entry name" value="HELICASE_ATP_BIND_1"/>
    <property type="match status" value="1"/>
</dbReference>
<keyword evidence="5" id="KW-0067">ATP-binding</keyword>
<evidence type="ECO:0000256" key="5">
    <source>
        <dbReference type="ARBA" id="ARBA00022840"/>
    </source>
</evidence>
<dbReference type="PANTHER" id="PTHR47962">
    <property type="entry name" value="ATP-DEPENDENT HELICASE LHR-RELATED-RELATED"/>
    <property type="match status" value="1"/>
</dbReference>
<dbReference type="PROSITE" id="PS00690">
    <property type="entry name" value="DEAH_ATP_HELICASE"/>
    <property type="match status" value="1"/>
</dbReference>
<gene>
    <name evidence="12" type="ORF">AArc1_2463</name>
</gene>
<evidence type="ECO:0000256" key="8">
    <source>
        <dbReference type="ARBA" id="ARBA00023235"/>
    </source>
</evidence>
<evidence type="ECO:0000313" key="12">
    <source>
        <dbReference type="EMBL" id="AXR78778.1"/>
    </source>
</evidence>
<protein>
    <submittedName>
        <fullName evidence="12">Lhr-like helicase</fullName>
    </submittedName>
</protein>
<keyword evidence="7" id="KW-0234">DNA repair</keyword>
<name>A0A346PGY3_9EURY</name>
<keyword evidence="6" id="KW-0238">DNA-binding</keyword>
<dbReference type="Pfam" id="PF00271">
    <property type="entry name" value="Helicase_C"/>
    <property type="match status" value="1"/>
</dbReference>
<keyword evidence="3" id="KW-0378">Hydrolase</keyword>
<dbReference type="PIRSF" id="PIRSF037307">
    <property type="entry name" value="Lhr-like_helic_prd"/>
    <property type="match status" value="1"/>
</dbReference>
<feature type="domain" description="Helicase ATP-binding" evidence="10">
    <location>
        <begin position="36"/>
        <end position="212"/>
    </location>
</feature>
<dbReference type="InterPro" id="IPR027417">
    <property type="entry name" value="P-loop_NTPase"/>
</dbReference>
<dbReference type="Proteomes" id="UP000258707">
    <property type="component" value="Chromosome"/>
</dbReference>
<dbReference type="InterPro" id="IPR014001">
    <property type="entry name" value="Helicase_ATP-bd"/>
</dbReference>
<evidence type="ECO:0000256" key="2">
    <source>
        <dbReference type="ARBA" id="ARBA00022763"/>
    </source>
</evidence>
<dbReference type="GeneID" id="37639233"/>
<evidence type="ECO:0000256" key="4">
    <source>
        <dbReference type="ARBA" id="ARBA00022806"/>
    </source>
</evidence>
<sequence>MTDGDVAAFTHLGPTVRGALSERGFSTPTAPQRLAIPPLADGQNTLVIAPTGSGKTETAMLPVFDHLVDEPPEGFGALYVTPLRALNRDMRERLEWWGDYLDLEVDVRHGDTTQYQRGKQAENPPDVLITTPETLQAMLTGEKLRKALADVSHVVIDEVHELAASKRGAQLSVGLERLYDLAGDFQRIGLSATVGDPEEVGQFLTGGRACAIRQIDVGSNIDVRVRKPEVTDEDETLAGKLMTDASVASHVRLIRDLVTAHESTLIFVNTRQTAEALGSRFNELELPIGVHHGSLSKEARIDVEDRFKTGDLDGLLCTSSMELGIDVGRVDHVIQYKSPRQATRLLQRIGRAGHRRDAVSSGTIVTTRPDDTFEALAIARRARAGEVEPAAIHEGSLDVVANQIPAIVQSRGATHVREAYETVSRAYPFRALREETFREVVSELHRNRIVWFDENADRLETTGGTWQYVYANLSMIPDEETYEVHDIASGGQIGTLDERFVVNFARPGEVFVQRGEMWRIAEIDDEESRVKVTPIEDPAGEVPSWIGQEIPVPAAVAGEVGEIRAVAEPQLEAGADAPAVGRELAGRYPAGDYTLTEACEQLERQVEAESPMPTADRLVLERQGRTVVVNACYGHETNETLGRILSALLGQRAGTSVGLEVDPYRIELEVPSSIATSDVLEVLESTDPDHVEAIVELGLKNSDALAFRLAQVSAKFGALKRWQGSGRMSNERLLAALEETPMYAEAVREVFHEDLDVERASAVLAEIQSGALELVTTRGRTPVGQGGRSAGKELLAPENADASVIQTVKERIQNDRVILLCTHCKEWKVRTKVKRVPNQPECPDCGSTRIASLNPWADEVADAVRAAEKDDEQETMTERAYRAASLVQSHGKQAVIAMAARGVGPHNAARIINKLREDEAEFYRDILTQEREYARTQSFWD</sequence>
<reference evidence="13" key="1">
    <citation type="submission" date="2017-10" db="EMBL/GenBank/DDBJ databases">
        <title>Phenotypic and genomic properties of facultatively anaerobic sulfur-reducing natronoarchaea from hypersaline soda lakes.</title>
        <authorList>
            <person name="Sorokin D.Y."/>
            <person name="Kublanov I.V."/>
            <person name="Roman P."/>
            <person name="Sinninghe Damste J.S."/>
            <person name="Golyshin P.N."/>
            <person name="Rojo D."/>
            <person name="Ciordia S."/>
            <person name="Mena Md.C."/>
            <person name="Ferrer M."/>
            <person name="Messina E."/>
            <person name="Smedile F."/>
            <person name="La Spada G."/>
            <person name="La Cono V."/>
            <person name="Yakimov M.M."/>
        </authorList>
    </citation>
    <scope>NUCLEOTIDE SEQUENCE [LARGE SCALE GENOMIC DNA]</scope>
    <source>
        <strain evidence="13">AArc1</strain>
    </source>
</reference>
<dbReference type="EMBL" id="CP024047">
    <property type="protein sequence ID" value="AXR78778.1"/>
    <property type="molecule type" value="Genomic_DNA"/>
</dbReference>
<evidence type="ECO:0000256" key="3">
    <source>
        <dbReference type="ARBA" id="ARBA00022801"/>
    </source>
</evidence>
<keyword evidence="4 12" id="KW-0347">Helicase</keyword>
<feature type="domain" description="Helicase C-terminal" evidence="11">
    <location>
        <begin position="253"/>
        <end position="398"/>
    </location>
</feature>
<dbReference type="KEGG" id="nan:AArc1_2463"/>
<dbReference type="GO" id="GO:0005524">
    <property type="term" value="F:ATP binding"/>
    <property type="evidence" value="ECO:0007669"/>
    <property type="project" value="UniProtKB-KW"/>
</dbReference>
<organism evidence="12 13">
    <name type="scientific">Natrarchaeobaculum sulfurireducens</name>
    <dbReference type="NCBI Taxonomy" id="2044521"/>
    <lineage>
        <taxon>Archaea</taxon>
        <taxon>Methanobacteriati</taxon>
        <taxon>Methanobacteriota</taxon>
        <taxon>Stenosarchaea group</taxon>
        <taxon>Halobacteria</taxon>
        <taxon>Halobacteriales</taxon>
        <taxon>Natrialbaceae</taxon>
        <taxon>Natrarchaeobaculum</taxon>
    </lineage>
</organism>